<keyword evidence="3" id="KW-1185">Reference proteome</keyword>
<gene>
    <name evidence="2" type="ORF">VTAP4600_A3367</name>
</gene>
<keyword evidence="1" id="KW-1133">Transmembrane helix</keyword>
<evidence type="ECO:0000313" key="3">
    <source>
        <dbReference type="Proteomes" id="UP000235828"/>
    </source>
</evidence>
<dbReference type="AlphaFoldDB" id="A0A2N8ZHC6"/>
<keyword evidence="1" id="KW-0472">Membrane</keyword>
<dbReference type="EMBL" id="LT960611">
    <property type="protein sequence ID" value="SON51314.1"/>
    <property type="molecule type" value="Genomic_DNA"/>
</dbReference>
<organism evidence="2 3">
    <name type="scientific">Vibrio tapetis subsp. tapetis</name>
    <dbReference type="NCBI Taxonomy" id="1671868"/>
    <lineage>
        <taxon>Bacteria</taxon>
        <taxon>Pseudomonadati</taxon>
        <taxon>Pseudomonadota</taxon>
        <taxon>Gammaproteobacteria</taxon>
        <taxon>Vibrionales</taxon>
        <taxon>Vibrionaceae</taxon>
        <taxon>Vibrio</taxon>
    </lineage>
</organism>
<feature type="transmembrane region" description="Helical" evidence="1">
    <location>
        <begin position="6"/>
        <end position="28"/>
    </location>
</feature>
<dbReference type="KEGG" id="vta:A3367"/>
<keyword evidence="1" id="KW-0812">Transmembrane</keyword>
<reference evidence="2 3" key="1">
    <citation type="submission" date="2017-10" db="EMBL/GenBank/DDBJ databases">
        <authorList>
            <person name="Banno H."/>
            <person name="Chua N.-H."/>
        </authorList>
    </citation>
    <scope>NUCLEOTIDE SEQUENCE [LARGE SCALE GENOMIC DNA]</scope>
    <source>
        <strain evidence="2">Vibrio tapetis CECT4600</strain>
    </source>
</reference>
<dbReference type="Proteomes" id="UP000235828">
    <property type="component" value="Chromosome A"/>
</dbReference>
<evidence type="ECO:0000313" key="2">
    <source>
        <dbReference type="EMBL" id="SON51314.1"/>
    </source>
</evidence>
<protein>
    <submittedName>
        <fullName evidence="2">Uncharacterized protein</fullName>
    </submittedName>
</protein>
<evidence type="ECO:0000256" key="1">
    <source>
        <dbReference type="SAM" id="Phobius"/>
    </source>
</evidence>
<name>A0A2N8ZHC6_9VIBR</name>
<proteinExistence type="predicted"/>
<accession>A0A2N8ZHC6</accession>
<sequence length="49" mass="5647">MCLYGVFMVNLVNKLLIIVIVIVFWLLLVKGNKPYIANHWLTTLSLDIT</sequence>